<gene>
    <name evidence="2" type="ORF">FHU36_001783</name>
</gene>
<evidence type="ECO:0000313" key="3">
    <source>
        <dbReference type="Proteomes" id="UP000583800"/>
    </source>
</evidence>
<dbReference type="AlphaFoldDB" id="A0A7X0EXE3"/>
<organism evidence="2 3">
    <name type="scientific">Nonomuraea muscovyensis</name>
    <dbReference type="NCBI Taxonomy" id="1124761"/>
    <lineage>
        <taxon>Bacteria</taxon>
        <taxon>Bacillati</taxon>
        <taxon>Actinomycetota</taxon>
        <taxon>Actinomycetes</taxon>
        <taxon>Streptosporangiales</taxon>
        <taxon>Streptosporangiaceae</taxon>
        <taxon>Nonomuraea</taxon>
    </lineage>
</organism>
<dbReference type="RefSeq" id="WP_185083248.1">
    <property type="nucleotide sequence ID" value="NZ_JACHJB010000001.1"/>
</dbReference>
<dbReference type="EMBL" id="JACHJB010000001">
    <property type="protein sequence ID" value="MBB6345274.1"/>
    <property type="molecule type" value="Genomic_DNA"/>
</dbReference>
<protein>
    <submittedName>
        <fullName evidence="2">Uncharacterized protein</fullName>
    </submittedName>
</protein>
<accession>A0A7X0EXE3</accession>
<name>A0A7X0EXE3_9ACTN</name>
<sequence length="137" mass="15287">MALAIANASDKTTISRGSLTPRWEDGMIYGHTVVWLPTLDHLVYVTVEQFPGTAAREEGPVVAGQCGRSSPTALAPMPRRTPAERVPPKRKHLRVTYTLAPLETTVALLDHPVSRAWMSDYRQARRQRRHDGRDHPG</sequence>
<evidence type="ECO:0000256" key="1">
    <source>
        <dbReference type="SAM" id="MobiDB-lite"/>
    </source>
</evidence>
<comment type="caution">
    <text evidence="2">The sequence shown here is derived from an EMBL/GenBank/DDBJ whole genome shotgun (WGS) entry which is preliminary data.</text>
</comment>
<keyword evidence="3" id="KW-1185">Reference proteome</keyword>
<proteinExistence type="predicted"/>
<reference evidence="2 3" key="1">
    <citation type="submission" date="2020-08" db="EMBL/GenBank/DDBJ databases">
        <title>Sequencing the genomes of 1000 actinobacteria strains.</title>
        <authorList>
            <person name="Klenk H.-P."/>
        </authorList>
    </citation>
    <scope>NUCLEOTIDE SEQUENCE [LARGE SCALE GENOMIC DNA]</scope>
    <source>
        <strain evidence="2 3">DSM 45913</strain>
    </source>
</reference>
<feature type="region of interest" description="Disordered" evidence="1">
    <location>
        <begin position="55"/>
        <end position="90"/>
    </location>
</feature>
<evidence type="ECO:0000313" key="2">
    <source>
        <dbReference type="EMBL" id="MBB6345274.1"/>
    </source>
</evidence>
<dbReference type="Proteomes" id="UP000583800">
    <property type="component" value="Unassembled WGS sequence"/>
</dbReference>